<evidence type="ECO:0000313" key="3">
    <source>
        <dbReference type="EMBL" id="MBB3106872.1"/>
    </source>
</evidence>
<dbReference type="PANTHER" id="PTHR42852">
    <property type="entry name" value="THIOL:DISULFIDE INTERCHANGE PROTEIN DSBE"/>
    <property type="match status" value="1"/>
</dbReference>
<dbReference type="InterPro" id="IPR013766">
    <property type="entry name" value="Thioredoxin_domain"/>
</dbReference>
<dbReference type="GO" id="GO:0016853">
    <property type="term" value="F:isomerase activity"/>
    <property type="evidence" value="ECO:0007669"/>
    <property type="project" value="UniProtKB-KW"/>
</dbReference>
<keyword evidence="1" id="KW-0812">Transmembrane</keyword>
<evidence type="ECO:0000256" key="1">
    <source>
        <dbReference type="SAM" id="Phobius"/>
    </source>
</evidence>
<dbReference type="EMBL" id="JACHXL010000002">
    <property type="protein sequence ID" value="MBB3106872.1"/>
    <property type="molecule type" value="Genomic_DNA"/>
</dbReference>
<dbReference type="PROSITE" id="PS51352">
    <property type="entry name" value="THIOREDOXIN_2"/>
    <property type="match status" value="1"/>
</dbReference>
<dbReference type="CDD" id="cd03011">
    <property type="entry name" value="TlpA_like_ScsD_MtbDsbE"/>
    <property type="match status" value="1"/>
</dbReference>
<dbReference type="Proteomes" id="UP000588111">
    <property type="component" value="Unassembled WGS sequence"/>
</dbReference>
<evidence type="ECO:0000259" key="2">
    <source>
        <dbReference type="PROSITE" id="PS51352"/>
    </source>
</evidence>
<proteinExistence type="predicted"/>
<organism evidence="3 4">
    <name type="scientific">Psychrobacter luti</name>
    <dbReference type="NCBI Taxonomy" id="198481"/>
    <lineage>
        <taxon>Bacteria</taxon>
        <taxon>Pseudomonadati</taxon>
        <taxon>Pseudomonadota</taxon>
        <taxon>Gammaproteobacteria</taxon>
        <taxon>Moraxellales</taxon>
        <taxon>Moraxellaceae</taxon>
        <taxon>Psychrobacter</taxon>
    </lineage>
</organism>
<feature type="domain" description="Thioredoxin" evidence="2">
    <location>
        <begin position="50"/>
        <end position="187"/>
    </location>
</feature>
<dbReference type="AlphaFoldDB" id="A0A839TBL3"/>
<name>A0A839TBL3_9GAMM</name>
<accession>A0A839TBL3</accession>
<evidence type="ECO:0000313" key="4">
    <source>
        <dbReference type="Proteomes" id="UP000588111"/>
    </source>
</evidence>
<dbReference type="PANTHER" id="PTHR42852:SF17">
    <property type="entry name" value="THIOREDOXIN-LIKE PROTEIN HI_1115"/>
    <property type="match status" value="1"/>
</dbReference>
<gene>
    <name evidence="3" type="ORF">FHS24_001373</name>
</gene>
<keyword evidence="1" id="KW-0472">Membrane</keyword>
<dbReference type="Gene3D" id="3.40.30.10">
    <property type="entry name" value="Glutaredoxin"/>
    <property type="match status" value="1"/>
</dbReference>
<reference evidence="3 4" key="1">
    <citation type="submission" date="2020-08" db="EMBL/GenBank/DDBJ databases">
        <title>Genomic Encyclopedia of Type Strains, Phase III (KMG-III): the genomes of soil and plant-associated and newly described type strains.</title>
        <authorList>
            <person name="Whitman W."/>
        </authorList>
    </citation>
    <scope>NUCLEOTIDE SEQUENCE [LARGE SCALE GENOMIC DNA]</scope>
    <source>
        <strain evidence="3 4">CECT 5885</strain>
    </source>
</reference>
<keyword evidence="4" id="KW-1185">Reference proteome</keyword>
<sequence>MTTDSNLNIEKTIDTPKKTPKQKIFSFAKNLLIYGLVFAVIYIAINWWRQPVMPANPQLQLTDYQGQSVDLAALSRDKPTLVYFWGTWCPVCRVTSPTIDKLAAANDYPVVTIAIKSGSDQELHSYLTEHNYRFTTVNDQEGEIFADWQGQVTPSYVVLKDGEMTQGLTGMQPLWSLKLRLWLSEVF</sequence>
<keyword evidence="1" id="KW-1133">Transmembrane helix</keyword>
<dbReference type="InterPro" id="IPR050553">
    <property type="entry name" value="Thioredoxin_ResA/DsbE_sf"/>
</dbReference>
<dbReference type="GO" id="GO:0016491">
    <property type="term" value="F:oxidoreductase activity"/>
    <property type="evidence" value="ECO:0007669"/>
    <property type="project" value="InterPro"/>
</dbReference>
<comment type="caution">
    <text evidence="3">The sequence shown here is derived from an EMBL/GenBank/DDBJ whole genome shotgun (WGS) entry which is preliminary data.</text>
</comment>
<dbReference type="Pfam" id="PF00578">
    <property type="entry name" value="AhpC-TSA"/>
    <property type="match status" value="1"/>
</dbReference>
<keyword evidence="3" id="KW-0413">Isomerase</keyword>
<dbReference type="SUPFAM" id="SSF52833">
    <property type="entry name" value="Thioredoxin-like"/>
    <property type="match status" value="1"/>
</dbReference>
<feature type="transmembrane region" description="Helical" evidence="1">
    <location>
        <begin position="31"/>
        <end position="48"/>
    </location>
</feature>
<dbReference type="GO" id="GO:0016209">
    <property type="term" value="F:antioxidant activity"/>
    <property type="evidence" value="ECO:0007669"/>
    <property type="project" value="InterPro"/>
</dbReference>
<dbReference type="RefSeq" id="WP_183620000.1">
    <property type="nucleotide sequence ID" value="NZ_CAJHAH010000001.1"/>
</dbReference>
<dbReference type="InterPro" id="IPR000866">
    <property type="entry name" value="AhpC/TSA"/>
</dbReference>
<dbReference type="InterPro" id="IPR036249">
    <property type="entry name" value="Thioredoxin-like_sf"/>
</dbReference>
<protein>
    <submittedName>
        <fullName evidence="3">Thiol-disulfide isomerase/thioredoxin</fullName>
    </submittedName>
</protein>